<keyword evidence="3" id="KW-1185">Reference proteome</keyword>
<protein>
    <recommendedName>
        <fullName evidence="1">DUF397 domain-containing protein</fullName>
    </recommendedName>
</protein>
<evidence type="ECO:0000313" key="3">
    <source>
        <dbReference type="Proteomes" id="UP000292235"/>
    </source>
</evidence>
<dbReference type="OrthoDB" id="3431811at2"/>
<dbReference type="Pfam" id="PF04149">
    <property type="entry name" value="DUF397"/>
    <property type="match status" value="1"/>
</dbReference>
<gene>
    <name evidence="2" type="ORF">EKD16_21815</name>
</gene>
<accession>A0A4P6Q5U4</accession>
<proteinExistence type="predicted"/>
<evidence type="ECO:0000259" key="1">
    <source>
        <dbReference type="Pfam" id="PF04149"/>
    </source>
</evidence>
<evidence type="ECO:0000313" key="2">
    <source>
        <dbReference type="EMBL" id="QBI56116.1"/>
    </source>
</evidence>
<organism evidence="2 3">
    <name type="scientific">Streptomonospora litoralis</name>
    <dbReference type="NCBI Taxonomy" id="2498135"/>
    <lineage>
        <taxon>Bacteria</taxon>
        <taxon>Bacillati</taxon>
        <taxon>Actinomycetota</taxon>
        <taxon>Actinomycetes</taxon>
        <taxon>Streptosporangiales</taxon>
        <taxon>Nocardiopsidaceae</taxon>
        <taxon>Streptomonospora</taxon>
    </lineage>
</organism>
<reference evidence="2 3" key="1">
    <citation type="submission" date="2019-02" db="EMBL/GenBank/DDBJ databases">
        <authorList>
            <person name="Khodamoradi S."/>
            <person name="Hahnke R.L."/>
            <person name="Kaempfer P."/>
            <person name="Schumann P."/>
            <person name="Rohde M."/>
            <person name="Steinert M."/>
            <person name="Luzhetskyy A."/>
            <person name="Wink J."/>
            <person name="Ruckert C."/>
        </authorList>
    </citation>
    <scope>NUCLEOTIDE SEQUENCE [LARGE SCALE GENOMIC DNA]</scope>
    <source>
        <strain evidence="2 3">M2</strain>
    </source>
</reference>
<name>A0A4P6Q5U4_9ACTN</name>
<dbReference type="InterPro" id="IPR007278">
    <property type="entry name" value="DUF397"/>
</dbReference>
<dbReference type="AlphaFoldDB" id="A0A4P6Q5U4"/>
<dbReference type="KEGG" id="strr:EKD16_21815"/>
<feature type="domain" description="DUF397" evidence="1">
    <location>
        <begin position="12"/>
        <end position="65"/>
    </location>
</feature>
<dbReference type="RefSeq" id="WP_131100779.1">
    <property type="nucleotide sequence ID" value="NZ_CP036455.1"/>
</dbReference>
<sequence>MRHEATNESPGLRWHKSSYSGGAGGNCVEVAAVSDERLIRDSYQPEAGVLEFSVREWTAFLASARREDL</sequence>
<dbReference type="Proteomes" id="UP000292235">
    <property type="component" value="Chromosome"/>
</dbReference>
<dbReference type="EMBL" id="CP036455">
    <property type="protein sequence ID" value="QBI56116.1"/>
    <property type="molecule type" value="Genomic_DNA"/>
</dbReference>